<evidence type="ECO:0000313" key="2">
    <source>
        <dbReference type="Proteomes" id="UP000315816"/>
    </source>
</evidence>
<gene>
    <name evidence="1" type="ORF">FIL88_13900</name>
</gene>
<evidence type="ECO:0000313" key="1">
    <source>
        <dbReference type="EMBL" id="TQV66479.1"/>
    </source>
</evidence>
<dbReference type="EMBL" id="VICH01000010">
    <property type="protein sequence ID" value="TQV66479.1"/>
    <property type="molecule type" value="Genomic_DNA"/>
</dbReference>
<dbReference type="AlphaFoldDB" id="A0A545SND0"/>
<dbReference type="OrthoDB" id="7208981at2"/>
<dbReference type="SUPFAM" id="SSF89796">
    <property type="entry name" value="CoA-transferase family III (CaiB/BaiF)"/>
    <property type="match status" value="1"/>
</dbReference>
<organism evidence="1 2">
    <name type="scientific">Aliiroseovarius halocynthiae</name>
    <dbReference type="NCBI Taxonomy" id="985055"/>
    <lineage>
        <taxon>Bacteria</taxon>
        <taxon>Pseudomonadati</taxon>
        <taxon>Pseudomonadota</taxon>
        <taxon>Alphaproteobacteria</taxon>
        <taxon>Rhodobacterales</taxon>
        <taxon>Paracoccaceae</taxon>
        <taxon>Aliiroseovarius</taxon>
    </lineage>
</organism>
<dbReference type="Gene3D" id="3.30.1540.10">
    <property type="entry name" value="formyl-coa transferase, domain 3"/>
    <property type="match status" value="1"/>
</dbReference>
<dbReference type="Proteomes" id="UP000315816">
    <property type="component" value="Unassembled WGS sequence"/>
</dbReference>
<dbReference type="InterPro" id="IPR044855">
    <property type="entry name" value="CoA-Trfase_III_dom3_sf"/>
</dbReference>
<dbReference type="InterPro" id="IPR023606">
    <property type="entry name" value="CoA-Trfase_III_dom_1_sf"/>
</dbReference>
<protein>
    <submittedName>
        <fullName evidence="1">CoA transferase</fullName>
    </submittedName>
</protein>
<keyword evidence="2" id="KW-1185">Reference proteome</keyword>
<accession>A0A545SND0</accession>
<dbReference type="Pfam" id="PF02515">
    <property type="entry name" value="CoA_transf_3"/>
    <property type="match status" value="1"/>
</dbReference>
<dbReference type="InterPro" id="IPR003673">
    <property type="entry name" value="CoA-Trfase_fam_III"/>
</dbReference>
<comment type="caution">
    <text evidence="1">The sequence shown here is derived from an EMBL/GenBank/DDBJ whole genome shotgun (WGS) entry which is preliminary data.</text>
</comment>
<dbReference type="InterPro" id="IPR050509">
    <property type="entry name" value="CoA-transferase_III"/>
</dbReference>
<dbReference type="Gene3D" id="3.40.50.10540">
    <property type="entry name" value="Crotonobetainyl-coa:carnitine coa-transferase, domain 1"/>
    <property type="match status" value="1"/>
</dbReference>
<sequence length="365" mass="38383">MREEAPLTGLKVIEIQGLGPTPFAAMWLADMGADVVRIQRPNLKPLIPQKVDVLNRARGFVELDLKAKADCATAHDLINRADMLIEGMRPGVMERLGLGPEDFPDNPALVYGRMTGWGQSGPLAHTAGHDINYIAISGALHAIGGNHPVPPLNLLGDFGGGGMYLVAGMLAALHAAKTTGRGRVVDAAISDGTAHLMAMIYSLYGSGIWVDTREANLLDGGAPFYAVYECACGGHMTVGALEPKFYAEFLEGIGLAGTGLPAQQDVEGWPTLRAAFAARFKEKTRDDWADIFEGTDACCAPVLSLAEAPSHPHNVARGSFATCGGIAQPAPAPHISGATLSADPGDEQTPQDVSAVLNRWTGSVK</sequence>
<dbReference type="PANTHER" id="PTHR48228">
    <property type="entry name" value="SUCCINYL-COA--D-CITRAMALATE COA-TRANSFERASE"/>
    <property type="match status" value="1"/>
</dbReference>
<proteinExistence type="predicted"/>
<dbReference type="GO" id="GO:0016740">
    <property type="term" value="F:transferase activity"/>
    <property type="evidence" value="ECO:0007669"/>
    <property type="project" value="UniProtKB-KW"/>
</dbReference>
<dbReference type="PANTHER" id="PTHR48228:SF5">
    <property type="entry name" value="ALPHA-METHYLACYL-COA RACEMASE"/>
    <property type="match status" value="1"/>
</dbReference>
<name>A0A545SND0_9RHOB</name>
<keyword evidence="1" id="KW-0808">Transferase</keyword>
<reference evidence="1 2" key="1">
    <citation type="submission" date="2019-06" db="EMBL/GenBank/DDBJ databases">
        <title>A novel species of marine bacteria.</title>
        <authorList>
            <person name="Wang Y."/>
        </authorList>
    </citation>
    <scope>NUCLEOTIDE SEQUENCE [LARGE SCALE GENOMIC DNA]</scope>
    <source>
        <strain evidence="1 2">MA1-10</strain>
    </source>
</reference>